<name>A0A1Q3C5A2_CEPFO</name>
<protein>
    <submittedName>
        <fullName evidence="2">Uncharacterized protein</fullName>
    </submittedName>
</protein>
<dbReference type="PANTHER" id="PTHR34281:SF7">
    <property type="entry name" value="PROTEIN EARLY FLOWERING 3"/>
    <property type="match status" value="1"/>
</dbReference>
<dbReference type="PANTHER" id="PTHR34281">
    <property type="entry name" value="PROTEIN EARLY FLOWERING 3"/>
    <property type="match status" value="1"/>
</dbReference>
<dbReference type="GO" id="GO:2000028">
    <property type="term" value="P:regulation of photoperiodism, flowering"/>
    <property type="evidence" value="ECO:0007669"/>
    <property type="project" value="InterPro"/>
</dbReference>
<dbReference type="InParanoid" id="A0A1Q3C5A2"/>
<evidence type="ECO:0000313" key="2">
    <source>
        <dbReference type="EMBL" id="GAV75242.1"/>
    </source>
</evidence>
<dbReference type="Proteomes" id="UP000187406">
    <property type="component" value="Unassembled WGS sequence"/>
</dbReference>
<proteinExistence type="predicted"/>
<feature type="region of interest" description="Disordered" evidence="1">
    <location>
        <begin position="166"/>
        <end position="200"/>
    </location>
</feature>
<dbReference type="AlphaFoldDB" id="A0A1Q3C5A2"/>
<evidence type="ECO:0000256" key="1">
    <source>
        <dbReference type="SAM" id="MobiDB-lite"/>
    </source>
</evidence>
<dbReference type="STRING" id="3775.A0A1Q3C5A2"/>
<organism evidence="2 3">
    <name type="scientific">Cephalotus follicularis</name>
    <name type="common">Albany pitcher plant</name>
    <dbReference type="NCBI Taxonomy" id="3775"/>
    <lineage>
        <taxon>Eukaryota</taxon>
        <taxon>Viridiplantae</taxon>
        <taxon>Streptophyta</taxon>
        <taxon>Embryophyta</taxon>
        <taxon>Tracheophyta</taxon>
        <taxon>Spermatophyta</taxon>
        <taxon>Magnoliopsida</taxon>
        <taxon>eudicotyledons</taxon>
        <taxon>Gunneridae</taxon>
        <taxon>Pentapetalae</taxon>
        <taxon>rosids</taxon>
        <taxon>fabids</taxon>
        <taxon>Oxalidales</taxon>
        <taxon>Cephalotaceae</taxon>
        <taxon>Cephalotus</taxon>
    </lineage>
</organism>
<dbReference type="InterPro" id="IPR039319">
    <property type="entry name" value="ELF3-like"/>
</dbReference>
<gene>
    <name evidence="2" type="ORF">CFOL_v3_18721</name>
</gene>
<reference evidence="3" key="1">
    <citation type="submission" date="2016-04" db="EMBL/GenBank/DDBJ databases">
        <title>Cephalotus genome sequencing.</title>
        <authorList>
            <person name="Fukushima K."/>
            <person name="Hasebe M."/>
            <person name="Fang X."/>
        </authorList>
    </citation>
    <scope>NUCLEOTIDE SEQUENCE [LARGE SCALE GENOMIC DNA]</scope>
    <source>
        <strain evidence="3">cv. St1</strain>
    </source>
</reference>
<feature type="compositionally biased region" description="Polar residues" evidence="1">
    <location>
        <begin position="82"/>
        <end position="91"/>
    </location>
</feature>
<evidence type="ECO:0000313" key="3">
    <source>
        <dbReference type="Proteomes" id="UP000187406"/>
    </source>
</evidence>
<feature type="compositionally biased region" description="Polar residues" evidence="1">
    <location>
        <begin position="262"/>
        <end position="272"/>
    </location>
</feature>
<accession>A0A1Q3C5A2</accession>
<comment type="caution">
    <text evidence="2">The sequence shown here is derived from an EMBL/GenBank/DDBJ whole genome shotgun (WGS) entry which is preliminary data.</text>
</comment>
<sequence>MGGQDEEKVIVPMFPRLHVNDKEKGGLRPPPRNKMALYEQLSIPSQRFSSGSASMLPLLHNNRSISVTSMFSNHDGGHERNSFTSRCNSPAPSDFSDKLHSYSSNGVQLSTMMESRQQKSMKPTFHKSVNATGPLSSTATCNSFQPYNFSNFKKFSLKRLEVEDGHRVPFSAQPGITPRSSNSQHGKDEKNLPRSNVNSSMHLHTTFEKRIKGLGNINLKPTQFVQNQAEYNPKMYQSAQVDVEISALVPSTSKRNLVDDSSGPSSKVNNSKSLKRLHASWNEETKSSSEKIIHSLDGTMSHQDCVSLPDETAPRENVLMEPTQDIGKGSASKVRNDPCLRPIVGDKSTSPNELENGGEYGEDKNCWSIQVKDLERPDGDSNNSMVDSISVVNVSPDDVVGAIGQKQFWKARRAIVNQQRLFAMQVFELHRLIKVQRLIAGLPHLLLKDKLIMGKPSVDVFPVKKLTPDDVLKPPAIAKPVDYSQKPNPNNECEDENAVPKLHVPSVNNDTSKRFVTQHSSNEIHSGSTPPTNVTTHTKLPPWCFTPPGNQWLVPVMSPSEGLVYKPYTGQCPPTTGFMAPGYGSFGPMSLTLGGEEFLNVGYGVPASHRQGFGIVPGPPLPMGQTYCPPYCMPFMNPSISSSTVDQVSPFAGALSKENQLSMGDVSISIPHQSSSDMSGQMIKVISCHVGKFHARKENEVQGSTASSPCARTKGDELPLFPTEPAVQALDGKLQIAEQQTRAIKVVPHNPKSATESAARIFQSIQEERKHSDQLLI</sequence>
<dbReference type="OrthoDB" id="1939092at2759"/>
<feature type="region of interest" description="Disordered" evidence="1">
    <location>
        <begin position="70"/>
        <end position="100"/>
    </location>
</feature>
<feature type="region of interest" description="Disordered" evidence="1">
    <location>
        <begin position="326"/>
        <end position="361"/>
    </location>
</feature>
<dbReference type="EMBL" id="BDDD01001334">
    <property type="protein sequence ID" value="GAV75242.1"/>
    <property type="molecule type" value="Genomic_DNA"/>
</dbReference>
<feature type="region of interest" description="Disordered" evidence="1">
    <location>
        <begin position="253"/>
        <end position="288"/>
    </location>
</feature>
<keyword evidence="3" id="KW-1185">Reference proteome</keyword>
<dbReference type="FunCoup" id="A0A1Q3C5A2">
    <property type="interactions" value="289"/>
</dbReference>